<evidence type="ECO:0000313" key="14">
    <source>
        <dbReference type="Proteomes" id="UP000367825"/>
    </source>
</evidence>
<keyword evidence="6" id="KW-0732">Signal</keyword>
<dbReference type="Proteomes" id="UP000367825">
    <property type="component" value="Unassembled WGS sequence"/>
</dbReference>
<dbReference type="InterPro" id="IPR033900">
    <property type="entry name" value="Gram_neg_porin_domain"/>
</dbReference>
<dbReference type="PRINTS" id="PR00184">
    <property type="entry name" value="NEISSPPORIN"/>
</dbReference>
<evidence type="ECO:0000256" key="11">
    <source>
        <dbReference type="SAM" id="Phobius"/>
    </source>
</evidence>
<dbReference type="AlphaFoldDB" id="A0A5E4U8U0"/>
<evidence type="ECO:0000256" key="1">
    <source>
        <dbReference type="ARBA" id="ARBA00004571"/>
    </source>
</evidence>
<dbReference type="Pfam" id="PF13609">
    <property type="entry name" value="Porin_4"/>
    <property type="match status" value="1"/>
</dbReference>
<keyword evidence="3" id="KW-0813">Transport</keyword>
<evidence type="ECO:0000256" key="9">
    <source>
        <dbReference type="ARBA" id="ARBA00023136"/>
    </source>
</evidence>
<keyword evidence="10" id="KW-0998">Cell outer membrane</keyword>
<accession>A0A5E4U8U0</accession>
<dbReference type="Gene3D" id="2.40.160.10">
    <property type="entry name" value="Porin"/>
    <property type="match status" value="1"/>
</dbReference>
<evidence type="ECO:0000256" key="6">
    <source>
        <dbReference type="ARBA" id="ARBA00022729"/>
    </source>
</evidence>
<keyword evidence="5 11" id="KW-0812">Transmembrane</keyword>
<evidence type="ECO:0000256" key="3">
    <source>
        <dbReference type="ARBA" id="ARBA00022448"/>
    </source>
</evidence>
<dbReference type="GO" id="GO:0015288">
    <property type="term" value="F:porin activity"/>
    <property type="evidence" value="ECO:0007669"/>
    <property type="project" value="UniProtKB-KW"/>
</dbReference>
<organism evidence="13 14">
    <name type="scientific">Pandoraea nosoerga</name>
    <dbReference type="NCBI Taxonomy" id="2508296"/>
    <lineage>
        <taxon>Bacteria</taxon>
        <taxon>Pseudomonadati</taxon>
        <taxon>Pseudomonadota</taxon>
        <taxon>Betaproteobacteria</taxon>
        <taxon>Burkholderiales</taxon>
        <taxon>Burkholderiaceae</taxon>
        <taxon>Pandoraea</taxon>
    </lineage>
</organism>
<protein>
    <submittedName>
        <fullName evidence="13">Porin</fullName>
    </submittedName>
</protein>
<sequence>MIQRPARVGRPFSCPPDRHTEFAGPVRAACTPRSRRMARTPARLAALGLAAAGLGLSPLPALAQSSVQLYGIIDNGISYTNNVASSVGAKGASRVGLATGFGSGDRFGLTGSEDLGDGTKAIFTLENGFSGINGALGQGGRMFGRQAFAGLSNPRWGTLTFGRQYEFGFVYLSPFESWTQFGSIYGAHVGDVDNTFSTFRLNQSVKYEYSPMAGLTLGALYAFSNQSANSGSSGFANNRALGFGIQFQRGPLAAAASFLHLSNPSASAATSTNPGGAIGDEYTLSTSLFYNSGFVSRQDVIGVAGSYRFGNARVSAVLTDTRLRYQSGQDLRVDNYEINTRYQFTPAIMAGVGYIFTDASGYTGAGATSFASGTRARWHQIDAGAAYYFSKRTDLHASVIYQRAAGDATVAAINAFGPAGAGVRNQVAVLAGLRHRF</sequence>
<gene>
    <name evidence="13" type="ORF">PNO31109_01834</name>
</gene>
<dbReference type="InterPro" id="IPR050298">
    <property type="entry name" value="Gram-neg_bact_OMP"/>
</dbReference>
<evidence type="ECO:0000313" key="13">
    <source>
        <dbReference type="EMBL" id="VVD95438.1"/>
    </source>
</evidence>
<keyword evidence="14" id="KW-1185">Reference proteome</keyword>
<dbReference type="SUPFAM" id="SSF56935">
    <property type="entry name" value="Porins"/>
    <property type="match status" value="1"/>
</dbReference>
<dbReference type="RefSeq" id="WP_241014287.1">
    <property type="nucleotide sequence ID" value="NZ_CABPSC010000005.1"/>
</dbReference>
<evidence type="ECO:0000256" key="5">
    <source>
        <dbReference type="ARBA" id="ARBA00022692"/>
    </source>
</evidence>
<dbReference type="PANTHER" id="PTHR34501:SF9">
    <property type="entry name" value="MAJOR OUTER MEMBRANE PROTEIN P.IA"/>
    <property type="match status" value="1"/>
</dbReference>
<evidence type="ECO:0000256" key="7">
    <source>
        <dbReference type="ARBA" id="ARBA00023065"/>
    </source>
</evidence>
<dbReference type="PANTHER" id="PTHR34501">
    <property type="entry name" value="PROTEIN YDDL-RELATED"/>
    <property type="match status" value="1"/>
</dbReference>
<dbReference type="InterPro" id="IPR023614">
    <property type="entry name" value="Porin_dom_sf"/>
</dbReference>
<evidence type="ECO:0000256" key="10">
    <source>
        <dbReference type="ARBA" id="ARBA00023237"/>
    </source>
</evidence>
<keyword evidence="8" id="KW-0626">Porin</keyword>
<dbReference type="GO" id="GO:0006811">
    <property type="term" value="P:monoatomic ion transport"/>
    <property type="evidence" value="ECO:0007669"/>
    <property type="project" value="UniProtKB-KW"/>
</dbReference>
<keyword evidence="11" id="KW-1133">Transmembrane helix</keyword>
<comment type="subunit">
    <text evidence="2">Homotrimer.</text>
</comment>
<comment type="subcellular location">
    <subcellularLocation>
        <location evidence="1">Cell outer membrane</location>
        <topology evidence="1">Multi-pass membrane protein</topology>
    </subcellularLocation>
</comment>
<evidence type="ECO:0000256" key="4">
    <source>
        <dbReference type="ARBA" id="ARBA00022452"/>
    </source>
</evidence>
<keyword evidence="9 11" id="KW-0472">Membrane</keyword>
<dbReference type="CDD" id="cd00342">
    <property type="entry name" value="gram_neg_porins"/>
    <property type="match status" value="1"/>
</dbReference>
<dbReference type="InterPro" id="IPR002299">
    <property type="entry name" value="Porin_Neis"/>
</dbReference>
<name>A0A5E4U8U0_9BURK</name>
<keyword evidence="4" id="KW-1134">Transmembrane beta strand</keyword>
<feature type="transmembrane region" description="Helical" evidence="11">
    <location>
        <begin position="44"/>
        <end position="63"/>
    </location>
</feature>
<evidence type="ECO:0000256" key="2">
    <source>
        <dbReference type="ARBA" id="ARBA00011233"/>
    </source>
</evidence>
<dbReference type="GO" id="GO:0046930">
    <property type="term" value="C:pore complex"/>
    <property type="evidence" value="ECO:0007669"/>
    <property type="project" value="UniProtKB-KW"/>
</dbReference>
<feature type="domain" description="Porin" evidence="12">
    <location>
        <begin position="50"/>
        <end position="403"/>
    </location>
</feature>
<reference evidence="13 14" key="1">
    <citation type="submission" date="2019-08" db="EMBL/GenBank/DDBJ databases">
        <authorList>
            <person name="Peeters C."/>
        </authorList>
    </citation>
    <scope>NUCLEOTIDE SEQUENCE [LARGE SCALE GENOMIC DNA]</scope>
    <source>
        <strain evidence="13 14">LMG 31109</strain>
    </source>
</reference>
<dbReference type="GO" id="GO:0009279">
    <property type="term" value="C:cell outer membrane"/>
    <property type="evidence" value="ECO:0007669"/>
    <property type="project" value="UniProtKB-SubCell"/>
</dbReference>
<dbReference type="EMBL" id="CABPSC010000005">
    <property type="protein sequence ID" value="VVD95438.1"/>
    <property type="molecule type" value="Genomic_DNA"/>
</dbReference>
<proteinExistence type="predicted"/>
<evidence type="ECO:0000256" key="8">
    <source>
        <dbReference type="ARBA" id="ARBA00023114"/>
    </source>
</evidence>
<evidence type="ECO:0000259" key="12">
    <source>
        <dbReference type="Pfam" id="PF13609"/>
    </source>
</evidence>
<keyword evidence="7" id="KW-0406">Ion transport</keyword>